<evidence type="ECO:0000313" key="1">
    <source>
        <dbReference type="EMBL" id="ACY66513.1"/>
    </source>
</evidence>
<name>D2DSV3_SCYPA</name>
<feature type="non-terminal residue" evidence="1">
    <location>
        <position position="74"/>
    </location>
</feature>
<reference evidence="1" key="1">
    <citation type="submission" date="2009-02" db="EMBL/GenBank/DDBJ databases">
        <title>Construction of SSH cDNA library from hemocytes of Scylla paramamosain LPS-challenged.</title>
        <authorList>
            <person name="Wang K.J."/>
            <person name="Chen F.Y."/>
            <person name="Bo J."/>
            <person name="Ren H.L."/>
        </authorList>
    </citation>
    <scope>NUCLEOTIDE SEQUENCE</scope>
</reference>
<organism evidence="1">
    <name type="scientific">Scylla paramamosain</name>
    <name type="common">Mud crab</name>
    <dbReference type="NCBI Taxonomy" id="85552"/>
    <lineage>
        <taxon>Eukaryota</taxon>
        <taxon>Metazoa</taxon>
        <taxon>Ecdysozoa</taxon>
        <taxon>Arthropoda</taxon>
        <taxon>Crustacea</taxon>
        <taxon>Multicrustacea</taxon>
        <taxon>Malacostraca</taxon>
        <taxon>Eumalacostraca</taxon>
        <taxon>Eucarida</taxon>
        <taxon>Decapoda</taxon>
        <taxon>Pleocyemata</taxon>
        <taxon>Brachyura</taxon>
        <taxon>Eubrachyura</taxon>
        <taxon>Portunoidea</taxon>
        <taxon>Portunidae</taxon>
        <taxon>Portuninae</taxon>
        <taxon>Scylla</taxon>
    </lineage>
</organism>
<dbReference type="AlphaFoldDB" id="D2DSV3"/>
<accession>D2DSV3</accession>
<protein>
    <submittedName>
        <fullName evidence="1">Uncharacterized protein</fullName>
    </submittedName>
</protein>
<proteinExistence type="evidence at transcript level"/>
<sequence>MFYSRGDFWALVNAIISVFPSPGLKACADWGSLLNENRDDVQRVKHSNFSAPHCTLYRFHLNSDQLLSSSALAS</sequence>
<dbReference type="EMBL" id="FJ774792">
    <property type="protein sequence ID" value="ACY66513.1"/>
    <property type="molecule type" value="mRNA"/>
</dbReference>